<evidence type="ECO:0000256" key="6">
    <source>
        <dbReference type="ARBA" id="ARBA00023136"/>
    </source>
</evidence>
<reference evidence="9" key="1">
    <citation type="submission" date="2023-06" db="EMBL/GenBank/DDBJ databases">
        <title>Genomic of Parafulvivirga corallium.</title>
        <authorList>
            <person name="Wang G."/>
        </authorList>
    </citation>
    <scope>NUCLEOTIDE SEQUENCE</scope>
    <source>
        <strain evidence="9">BMA10</strain>
    </source>
</reference>
<comment type="similarity">
    <text evidence="2 7">Belongs to the sodium:solute symporter (SSF) (TC 2.A.21) family.</text>
</comment>
<dbReference type="Pfam" id="PF00474">
    <property type="entry name" value="SSF"/>
    <property type="match status" value="1"/>
</dbReference>
<keyword evidence="6 8" id="KW-0472">Membrane</keyword>
<feature type="transmembrane region" description="Helical" evidence="8">
    <location>
        <begin position="444"/>
        <end position="465"/>
    </location>
</feature>
<organism evidence="9 10">
    <name type="scientific">Splendidivirga corallicola</name>
    <dbReference type="NCBI Taxonomy" id="3051826"/>
    <lineage>
        <taxon>Bacteria</taxon>
        <taxon>Pseudomonadati</taxon>
        <taxon>Bacteroidota</taxon>
        <taxon>Cytophagia</taxon>
        <taxon>Cytophagales</taxon>
        <taxon>Splendidivirgaceae</taxon>
        <taxon>Splendidivirga</taxon>
    </lineage>
</organism>
<dbReference type="RefSeq" id="WP_346752561.1">
    <property type="nucleotide sequence ID" value="NZ_JAUJEA010000004.1"/>
</dbReference>
<protein>
    <submittedName>
        <fullName evidence="9">Sodium:solute symporter family protein</fullName>
    </submittedName>
</protein>
<dbReference type="PROSITE" id="PS50283">
    <property type="entry name" value="NA_SOLUT_SYMP_3"/>
    <property type="match status" value="1"/>
</dbReference>
<keyword evidence="4 8" id="KW-0812">Transmembrane</keyword>
<dbReference type="InterPro" id="IPR001734">
    <property type="entry name" value="Na/solute_symporter"/>
</dbReference>
<feature type="transmembrane region" description="Helical" evidence="8">
    <location>
        <begin position="233"/>
        <end position="250"/>
    </location>
</feature>
<feature type="transmembrane region" description="Helical" evidence="8">
    <location>
        <begin position="195"/>
        <end position="213"/>
    </location>
</feature>
<feature type="transmembrane region" description="Helical" evidence="8">
    <location>
        <begin position="271"/>
        <end position="293"/>
    </location>
</feature>
<dbReference type="Gene3D" id="1.20.1730.10">
    <property type="entry name" value="Sodium/glucose cotransporter"/>
    <property type="match status" value="1"/>
</dbReference>
<dbReference type="CDD" id="cd10322">
    <property type="entry name" value="SLC5sbd"/>
    <property type="match status" value="1"/>
</dbReference>
<dbReference type="InterPro" id="IPR038377">
    <property type="entry name" value="Na/Glc_symporter_sf"/>
</dbReference>
<keyword evidence="10" id="KW-1185">Reference proteome</keyword>
<evidence type="ECO:0000256" key="7">
    <source>
        <dbReference type="RuleBase" id="RU362091"/>
    </source>
</evidence>
<feature type="transmembrane region" description="Helical" evidence="8">
    <location>
        <begin position="47"/>
        <end position="66"/>
    </location>
</feature>
<feature type="transmembrane region" description="Helical" evidence="8">
    <location>
        <begin position="168"/>
        <end position="188"/>
    </location>
</feature>
<dbReference type="Proteomes" id="UP001172082">
    <property type="component" value="Unassembled WGS sequence"/>
</dbReference>
<keyword evidence="5 8" id="KW-1133">Transmembrane helix</keyword>
<feature type="transmembrane region" description="Helical" evidence="8">
    <location>
        <begin position="365"/>
        <end position="384"/>
    </location>
</feature>
<proteinExistence type="inferred from homology"/>
<keyword evidence="3" id="KW-0813">Transport</keyword>
<name>A0ABT8KP82_9BACT</name>
<evidence type="ECO:0000256" key="1">
    <source>
        <dbReference type="ARBA" id="ARBA00004141"/>
    </source>
</evidence>
<dbReference type="PANTHER" id="PTHR48086">
    <property type="entry name" value="SODIUM/PROLINE SYMPORTER-RELATED"/>
    <property type="match status" value="1"/>
</dbReference>
<accession>A0ABT8KP82</accession>
<feature type="transmembrane region" description="Helical" evidence="8">
    <location>
        <begin position="127"/>
        <end position="148"/>
    </location>
</feature>
<evidence type="ECO:0000256" key="3">
    <source>
        <dbReference type="ARBA" id="ARBA00022448"/>
    </source>
</evidence>
<evidence type="ECO:0000313" key="10">
    <source>
        <dbReference type="Proteomes" id="UP001172082"/>
    </source>
</evidence>
<feature type="transmembrane region" description="Helical" evidence="8">
    <location>
        <begin position="86"/>
        <end position="106"/>
    </location>
</feature>
<evidence type="ECO:0000313" key="9">
    <source>
        <dbReference type="EMBL" id="MDN5202537.1"/>
    </source>
</evidence>
<dbReference type="EMBL" id="JAUJEA010000004">
    <property type="protein sequence ID" value="MDN5202537.1"/>
    <property type="molecule type" value="Genomic_DNA"/>
</dbReference>
<comment type="subcellular location">
    <subcellularLocation>
        <location evidence="1">Membrane</location>
        <topology evidence="1">Multi-pass membrane protein</topology>
    </subcellularLocation>
</comment>
<sequence>MVIAFLQTGDSISPLTFLLTFGLYILSMITLSVFISKKQHSGADFLLGGRSVPILLMLGTTIATLVGTGSSMGAVGKGYSTGWIGAFYGIGGALGMMLLAVLFSKARKLRFMTMSEEISYYFGANKAIKNLVGILTYIASIGWLGAHIMGGAKYLSWISDIDLLYCKIIITIAFSIYVIVGGYLAVVWTDTIQAIILFLGFILMGIYSMDNVGGGQALIAMGKQRAEIFFDEPVLPAISLAFAIAVAVLATPSYRQRIYSADSVNNVKKSFLYTGIIYLFFSFFPAIIGMTAYQLNPGLTDPDTAFIYLASDVLPLAMGILVIIAGLSATMSSASSDAIAGVSILLRDVYGQVFGKLPDKRNAILFSRIGIGITTGIALVFTLFSETIIGYINGMIGIILSGLFASTVLGKFWKRATWQGGISAILSGSVTAIIINLYSPWQNFWGNGVIPAVAMALLCGILVSLMTPPRATTHGQALAILEEERKQIE</sequence>
<feature type="transmembrane region" description="Helical" evidence="8">
    <location>
        <begin position="305"/>
        <end position="327"/>
    </location>
</feature>
<comment type="caution">
    <text evidence="9">The sequence shown here is derived from an EMBL/GenBank/DDBJ whole genome shotgun (WGS) entry which is preliminary data.</text>
</comment>
<evidence type="ECO:0000256" key="4">
    <source>
        <dbReference type="ARBA" id="ARBA00022692"/>
    </source>
</evidence>
<feature type="transmembrane region" description="Helical" evidence="8">
    <location>
        <begin position="421"/>
        <end position="438"/>
    </location>
</feature>
<dbReference type="PANTHER" id="PTHR48086:SF7">
    <property type="entry name" value="SODIUM-SOLUTE SYMPORTER-RELATED"/>
    <property type="match status" value="1"/>
</dbReference>
<evidence type="ECO:0000256" key="2">
    <source>
        <dbReference type="ARBA" id="ARBA00006434"/>
    </source>
</evidence>
<dbReference type="InterPro" id="IPR050277">
    <property type="entry name" value="Sodium:Solute_Symporter"/>
</dbReference>
<feature type="transmembrane region" description="Helical" evidence="8">
    <location>
        <begin position="12"/>
        <end position="35"/>
    </location>
</feature>
<gene>
    <name evidence="9" type="ORF">QQ008_14210</name>
</gene>
<evidence type="ECO:0000256" key="5">
    <source>
        <dbReference type="ARBA" id="ARBA00022989"/>
    </source>
</evidence>
<evidence type="ECO:0000256" key="8">
    <source>
        <dbReference type="SAM" id="Phobius"/>
    </source>
</evidence>
<feature type="transmembrane region" description="Helical" evidence="8">
    <location>
        <begin position="390"/>
        <end position="409"/>
    </location>
</feature>